<protein>
    <recommendedName>
        <fullName evidence="3">F-box domain-containing protein</fullName>
    </recommendedName>
</protein>
<evidence type="ECO:0000313" key="2">
    <source>
        <dbReference type="Proteomes" id="UP001194468"/>
    </source>
</evidence>
<dbReference type="EMBL" id="WHUW01000004">
    <property type="protein sequence ID" value="KAF8447321.1"/>
    <property type="molecule type" value="Genomic_DNA"/>
</dbReference>
<keyword evidence="2" id="KW-1185">Reference proteome</keyword>
<sequence length="527" mass="59790">MASKIGSRNPLLIEELFYAVLHCLVDATPEPSPNGVDVPYRVGTKNIPIRAPDPDTRRALATLARTCRAFTCPALDFLWRRLHSLEPLLWCFTSREAVYSKRQRLRPPSLVDWDVIKRYACRIQYLEVHDALSSFFLGCVPFETNLFPNLKVLKWNTQPNIIPIPIDIKLIQPFFGPTLIVLDVTACGHDLALPSLLKVLPSRCPAVTTARFDFMGQENLALMDVFSRAICSFKNLKSLIVNAFVNTRVLQDVARSTQLQELCLSLQFRQPRNISKPSEISLRNLRRLVLGVPDLRQLTELLRPGHQSFRGIMLRLLRVECTTLIESLFAGLAMHPQKSTLNMLHLRTTRPHFDLLNVEQLPFMLSFDTFRPLTCHLHLRELIIKLANPISLNDEELVDLVRHWPLLQVLELCYFFPLPIRANHMTFNGLLSLVPVCPELRHVGLTLDGTEIPDEAAVGLVSKTITALRFYNSPINNQARPVAKFLLTHFPFVTSVTGPPAAIQVDRHGQEWAEVEAYMVGPSKAWS</sequence>
<name>A0AAD4C338_BOLED</name>
<accession>A0AAD4C338</accession>
<evidence type="ECO:0008006" key="3">
    <source>
        <dbReference type="Google" id="ProtNLM"/>
    </source>
</evidence>
<organism evidence="1 2">
    <name type="scientific">Boletus edulis BED1</name>
    <dbReference type="NCBI Taxonomy" id="1328754"/>
    <lineage>
        <taxon>Eukaryota</taxon>
        <taxon>Fungi</taxon>
        <taxon>Dikarya</taxon>
        <taxon>Basidiomycota</taxon>
        <taxon>Agaricomycotina</taxon>
        <taxon>Agaricomycetes</taxon>
        <taxon>Agaricomycetidae</taxon>
        <taxon>Boletales</taxon>
        <taxon>Boletineae</taxon>
        <taxon>Boletaceae</taxon>
        <taxon>Boletoideae</taxon>
        <taxon>Boletus</taxon>
    </lineage>
</organism>
<proteinExistence type="predicted"/>
<reference evidence="1" key="2">
    <citation type="journal article" date="2020" name="Nat. Commun.">
        <title>Large-scale genome sequencing of mycorrhizal fungi provides insights into the early evolution of symbiotic traits.</title>
        <authorList>
            <person name="Miyauchi S."/>
            <person name="Kiss E."/>
            <person name="Kuo A."/>
            <person name="Drula E."/>
            <person name="Kohler A."/>
            <person name="Sanchez-Garcia M."/>
            <person name="Morin E."/>
            <person name="Andreopoulos B."/>
            <person name="Barry K.W."/>
            <person name="Bonito G."/>
            <person name="Buee M."/>
            <person name="Carver A."/>
            <person name="Chen C."/>
            <person name="Cichocki N."/>
            <person name="Clum A."/>
            <person name="Culley D."/>
            <person name="Crous P.W."/>
            <person name="Fauchery L."/>
            <person name="Girlanda M."/>
            <person name="Hayes R.D."/>
            <person name="Keri Z."/>
            <person name="LaButti K."/>
            <person name="Lipzen A."/>
            <person name="Lombard V."/>
            <person name="Magnuson J."/>
            <person name="Maillard F."/>
            <person name="Murat C."/>
            <person name="Nolan M."/>
            <person name="Ohm R.A."/>
            <person name="Pangilinan J."/>
            <person name="Pereira M.F."/>
            <person name="Perotto S."/>
            <person name="Peter M."/>
            <person name="Pfister S."/>
            <person name="Riley R."/>
            <person name="Sitrit Y."/>
            <person name="Stielow J.B."/>
            <person name="Szollosi G."/>
            <person name="Zifcakova L."/>
            <person name="Stursova M."/>
            <person name="Spatafora J.W."/>
            <person name="Tedersoo L."/>
            <person name="Vaario L.M."/>
            <person name="Yamada A."/>
            <person name="Yan M."/>
            <person name="Wang P."/>
            <person name="Xu J."/>
            <person name="Bruns T."/>
            <person name="Baldrian P."/>
            <person name="Vilgalys R."/>
            <person name="Dunand C."/>
            <person name="Henrissat B."/>
            <person name="Grigoriev I.V."/>
            <person name="Hibbett D."/>
            <person name="Nagy L.G."/>
            <person name="Martin F.M."/>
        </authorList>
    </citation>
    <scope>NUCLEOTIDE SEQUENCE</scope>
    <source>
        <strain evidence="1">BED1</strain>
    </source>
</reference>
<dbReference type="AlphaFoldDB" id="A0AAD4C338"/>
<comment type="caution">
    <text evidence="1">The sequence shown here is derived from an EMBL/GenBank/DDBJ whole genome shotgun (WGS) entry which is preliminary data.</text>
</comment>
<evidence type="ECO:0000313" key="1">
    <source>
        <dbReference type="EMBL" id="KAF8447321.1"/>
    </source>
</evidence>
<dbReference type="Proteomes" id="UP001194468">
    <property type="component" value="Unassembled WGS sequence"/>
</dbReference>
<reference evidence="1" key="1">
    <citation type="submission" date="2019-10" db="EMBL/GenBank/DDBJ databases">
        <authorList>
            <consortium name="DOE Joint Genome Institute"/>
            <person name="Kuo A."/>
            <person name="Miyauchi S."/>
            <person name="Kiss E."/>
            <person name="Drula E."/>
            <person name="Kohler A."/>
            <person name="Sanchez-Garcia M."/>
            <person name="Andreopoulos B."/>
            <person name="Barry K.W."/>
            <person name="Bonito G."/>
            <person name="Buee M."/>
            <person name="Carver A."/>
            <person name="Chen C."/>
            <person name="Cichocki N."/>
            <person name="Clum A."/>
            <person name="Culley D."/>
            <person name="Crous P.W."/>
            <person name="Fauchery L."/>
            <person name="Girlanda M."/>
            <person name="Hayes R."/>
            <person name="Keri Z."/>
            <person name="LaButti K."/>
            <person name="Lipzen A."/>
            <person name="Lombard V."/>
            <person name="Magnuson J."/>
            <person name="Maillard F."/>
            <person name="Morin E."/>
            <person name="Murat C."/>
            <person name="Nolan M."/>
            <person name="Ohm R."/>
            <person name="Pangilinan J."/>
            <person name="Pereira M."/>
            <person name="Perotto S."/>
            <person name="Peter M."/>
            <person name="Riley R."/>
            <person name="Sitrit Y."/>
            <person name="Stielow B."/>
            <person name="Szollosi G."/>
            <person name="Zifcakova L."/>
            <person name="Stursova M."/>
            <person name="Spatafora J.W."/>
            <person name="Tedersoo L."/>
            <person name="Vaario L.-M."/>
            <person name="Yamada A."/>
            <person name="Yan M."/>
            <person name="Wang P."/>
            <person name="Xu J."/>
            <person name="Bruns T."/>
            <person name="Baldrian P."/>
            <person name="Vilgalys R."/>
            <person name="Henrissat B."/>
            <person name="Grigoriev I.V."/>
            <person name="Hibbett D."/>
            <person name="Nagy L.G."/>
            <person name="Martin F.M."/>
        </authorList>
    </citation>
    <scope>NUCLEOTIDE SEQUENCE</scope>
    <source>
        <strain evidence="1">BED1</strain>
    </source>
</reference>
<dbReference type="InterPro" id="IPR032675">
    <property type="entry name" value="LRR_dom_sf"/>
</dbReference>
<dbReference type="Gene3D" id="3.80.10.10">
    <property type="entry name" value="Ribonuclease Inhibitor"/>
    <property type="match status" value="1"/>
</dbReference>
<gene>
    <name evidence="1" type="ORF">L210DRAFT_3501036</name>
</gene>